<feature type="transmembrane region" description="Helical" evidence="8">
    <location>
        <begin position="65"/>
        <end position="84"/>
    </location>
</feature>
<name>A0A2S8ADR1_9FLAO</name>
<keyword evidence="6 8" id="KW-0472">Membrane</keyword>
<feature type="transmembrane region" description="Helical" evidence="8">
    <location>
        <begin position="144"/>
        <end position="163"/>
    </location>
</feature>
<comment type="similarity">
    <text evidence="7">Belongs to the ThrE exporter (TC 2.A.79) family.</text>
</comment>
<evidence type="ECO:0000313" key="10">
    <source>
        <dbReference type="EMBL" id="PQL93086.1"/>
    </source>
</evidence>
<evidence type="ECO:0000256" key="1">
    <source>
        <dbReference type="ARBA" id="ARBA00004651"/>
    </source>
</evidence>
<evidence type="ECO:0000256" key="2">
    <source>
        <dbReference type="ARBA" id="ARBA00022475"/>
    </source>
</evidence>
<keyword evidence="11" id="KW-1185">Reference proteome</keyword>
<evidence type="ECO:0000256" key="5">
    <source>
        <dbReference type="ARBA" id="ARBA00022989"/>
    </source>
</evidence>
<evidence type="ECO:0000256" key="8">
    <source>
        <dbReference type="SAM" id="Phobius"/>
    </source>
</evidence>
<dbReference type="Pfam" id="PF12821">
    <property type="entry name" value="ThrE_2"/>
    <property type="match status" value="1"/>
</dbReference>
<evidence type="ECO:0000313" key="11">
    <source>
        <dbReference type="Proteomes" id="UP000238042"/>
    </source>
</evidence>
<dbReference type="InterPro" id="IPR050539">
    <property type="entry name" value="ThrE_Dicarb/AminoAcid_Exp"/>
</dbReference>
<dbReference type="GO" id="GO:0015744">
    <property type="term" value="P:succinate transport"/>
    <property type="evidence" value="ECO:0007669"/>
    <property type="project" value="TreeGrafter"/>
</dbReference>
<evidence type="ECO:0000256" key="3">
    <source>
        <dbReference type="ARBA" id="ARBA00022519"/>
    </source>
</evidence>
<organism evidence="10 11">
    <name type="scientific">Apibacter adventoris</name>
    <dbReference type="NCBI Taxonomy" id="1679466"/>
    <lineage>
        <taxon>Bacteria</taxon>
        <taxon>Pseudomonadati</taxon>
        <taxon>Bacteroidota</taxon>
        <taxon>Flavobacteriia</taxon>
        <taxon>Flavobacteriales</taxon>
        <taxon>Weeksellaceae</taxon>
        <taxon>Apibacter</taxon>
    </lineage>
</organism>
<keyword evidence="2" id="KW-1003">Cell membrane</keyword>
<keyword evidence="4 8" id="KW-0812">Transmembrane</keyword>
<evidence type="ECO:0000259" key="9">
    <source>
        <dbReference type="Pfam" id="PF12821"/>
    </source>
</evidence>
<dbReference type="Proteomes" id="UP000238042">
    <property type="component" value="Unassembled WGS sequence"/>
</dbReference>
<dbReference type="AlphaFoldDB" id="A0A2S8ADR1"/>
<feature type="domain" description="Threonine/Serine exporter ThrE" evidence="9">
    <location>
        <begin position="19"/>
        <end position="158"/>
    </location>
</feature>
<sequence length="181" mass="20310">MNFLIDFFSSTQVSLGEKIFWSMWVSIGFAVIFRTPKRSMWVVAVLGAIGFSCRAFLLIYFKDQIVFASFTAASLVGVLGVYFAHKVHTPPIVFTIPAVINIIPGKPGYEFMISLIEVISLKEGEVLQFEYLVEMIEKSARTGFTLLSLAFGVVFPLLIFKTASVKKTSLNQFFINKNKNI</sequence>
<comment type="subcellular location">
    <subcellularLocation>
        <location evidence="1">Cell membrane</location>
        <topology evidence="1">Multi-pass membrane protein</topology>
    </subcellularLocation>
</comment>
<dbReference type="RefSeq" id="WP_105192830.1">
    <property type="nucleotide sequence ID" value="NZ_PSZM01000036.1"/>
</dbReference>
<gene>
    <name evidence="10" type="ORF">C4S77_05335</name>
</gene>
<proteinExistence type="inferred from homology"/>
<feature type="transmembrane region" description="Helical" evidence="8">
    <location>
        <begin position="15"/>
        <end position="33"/>
    </location>
</feature>
<dbReference type="EMBL" id="PSZM01000036">
    <property type="protein sequence ID" value="PQL93086.1"/>
    <property type="molecule type" value="Genomic_DNA"/>
</dbReference>
<evidence type="ECO:0000256" key="6">
    <source>
        <dbReference type="ARBA" id="ARBA00023136"/>
    </source>
</evidence>
<keyword evidence="5 8" id="KW-1133">Transmembrane helix</keyword>
<dbReference type="OrthoDB" id="9810047at2"/>
<dbReference type="PANTHER" id="PTHR34390">
    <property type="entry name" value="UPF0442 PROTEIN YJJB-RELATED"/>
    <property type="match status" value="1"/>
</dbReference>
<protein>
    <recommendedName>
        <fullName evidence="9">Threonine/Serine exporter ThrE domain-containing protein</fullName>
    </recommendedName>
</protein>
<dbReference type="GO" id="GO:0005886">
    <property type="term" value="C:plasma membrane"/>
    <property type="evidence" value="ECO:0007669"/>
    <property type="project" value="UniProtKB-SubCell"/>
</dbReference>
<keyword evidence="3" id="KW-0997">Cell inner membrane</keyword>
<accession>A0A2S8ADR1</accession>
<reference evidence="10 11" key="1">
    <citation type="submission" date="2018-02" db="EMBL/GenBank/DDBJ databases">
        <title>Genome sequences of Apibacter spp., gut symbionts of Asian honey bees.</title>
        <authorList>
            <person name="Kwong W.K."/>
            <person name="Steele M.I."/>
            <person name="Moran N.A."/>
        </authorList>
    </citation>
    <scope>NUCLEOTIDE SEQUENCE [LARGE SCALE GENOMIC DNA]</scope>
    <source>
        <strain evidence="11">wkB301</strain>
    </source>
</reference>
<dbReference type="PANTHER" id="PTHR34390:SF1">
    <property type="entry name" value="SUCCINATE TRANSPORTER SUBUNIT YJJB-RELATED"/>
    <property type="match status" value="1"/>
</dbReference>
<evidence type="ECO:0000256" key="7">
    <source>
        <dbReference type="ARBA" id="ARBA00034125"/>
    </source>
</evidence>
<dbReference type="InterPro" id="IPR024528">
    <property type="entry name" value="ThrE_2"/>
</dbReference>
<feature type="transmembrane region" description="Helical" evidence="8">
    <location>
        <begin position="40"/>
        <end position="59"/>
    </location>
</feature>
<evidence type="ECO:0000256" key="4">
    <source>
        <dbReference type="ARBA" id="ARBA00022692"/>
    </source>
</evidence>
<comment type="caution">
    <text evidence="10">The sequence shown here is derived from an EMBL/GenBank/DDBJ whole genome shotgun (WGS) entry which is preliminary data.</text>
</comment>